<organism evidence="6 7">
    <name type="scientific">Buchnera aphidicola</name>
    <name type="common">Cinara tujafilina</name>
    <dbReference type="NCBI Taxonomy" id="261317"/>
    <lineage>
        <taxon>Bacteria</taxon>
        <taxon>Pseudomonadati</taxon>
        <taxon>Pseudomonadota</taxon>
        <taxon>Gammaproteobacteria</taxon>
        <taxon>Enterobacterales</taxon>
        <taxon>Erwiniaceae</taxon>
        <taxon>Buchnera</taxon>
    </lineage>
</organism>
<dbReference type="eggNOG" id="COG1607">
    <property type="taxonomic scope" value="Bacteria"/>
</dbReference>
<keyword evidence="4" id="KW-1133">Transmembrane helix</keyword>
<comment type="similarity">
    <text evidence="1">Belongs to the acyl coenzyme A hydrolase family.</text>
</comment>
<evidence type="ECO:0000256" key="1">
    <source>
        <dbReference type="ARBA" id="ARBA00010458"/>
    </source>
</evidence>
<evidence type="ECO:0000256" key="2">
    <source>
        <dbReference type="ARBA" id="ARBA00022801"/>
    </source>
</evidence>
<dbReference type="InterPro" id="IPR006683">
    <property type="entry name" value="Thioestr_dom"/>
</dbReference>
<name>F7WZA4_9GAMM</name>
<dbReference type="HOGENOM" id="CLU_050164_2_0_6"/>
<dbReference type="NCBIfam" id="NF007970">
    <property type="entry name" value="PRK10694.1"/>
    <property type="match status" value="1"/>
</dbReference>
<evidence type="ECO:0000259" key="5">
    <source>
        <dbReference type="PROSITE" id="PS51770"/>
    </source>
</evidence>
<dbReference type="STRING" id="261317.BCTU_178"/>
<dbReference type="KEGG" id="baj:BCTU_178"/>
<reference evidence="6 7" key="1">
    <citation type="journal article" date="2011" name="Appl. Environ. Microbiol.">
        <title>The genome of Buchnera aphidicola from the aphid Cinara tujafilina provides new clues about the evolutionary history of metabolic losses in bacterial endosymbionts.</title>
        <authorList>
            <person name="Lamelas A."/>
            <person name="Gosalbes M.J."/>
            <person name="Moya A."/>
            <person name="Latorre A."/>
        </authorList>
    </citation>
    <scope>NUCLEOTIDE SEQUENCE [LARGE SCALE GENOMIC DNA]</scope>
    <source>
        <strain evidence="7">Cinara tujafilina</strain>
    </source>
</reference>
<dbReference type="InterPro" id="IPR033120">
    <property type="entry name" value="HOTDOG_ACOT"/>
</dbReference>
<protein>
    <submittedName>
        <fullName evidence="6">Acyl-CoA thioester hydrolase</fullName>
    </submittedName>
</protein>
<keyword evidence="7" id="KW-1185">Reference proteome</keyword>
<dbReference type="InterPro" id="IPR029069">
    <property type="entry name" value="HotDog_dom_sf"/>
</dbReference>
<dbReference type="GO" id="GO:0005829">
    <property type="term" value="C:cytosol"/>
    <property type="evidence" value="ECO:0007669"/>
    <property type="project" value="TreeGrafter"/>
</dbReference>
<proteinExistence type="inferred from homology"/>
<dbReference type="Pfam" id="PF03061">
    <property type="entry name" value="4HBT"/>
    <property type="match status" value="1"/>
</dbReference>
<dbReference type="SUPFAM" id="SSF54637">
    <property type="entry name" value="Thioesterase/thiol ester dehydrase-isomerase"/>
    <property type="match status" value="1"/>
</dbReference>
<dbReference type="InterPro" id="IPR040170">
    <property type="entry name" value="Cytosol_ACT"/>
</dbReference>
<evidence type="ECO:0000256" key="3">
    <source>
        <dbReference type="PROSITE-ProRule" id="PRU01106"/>
    </source>
</evidence>
<evidence type="ECO:0000256" key="4">
    <source>
        <dbReference type="SAM" id="Phobius"/>
    </source>
</evidence>
<feature type="domain" description="HotDog ACOT-type" evidence="5">
    <location>
        <begin position="9"/>
        <end position="124"/>
    </location>
</feature>
<dbReference type="GO" id="GO:0009062">
    <property type="term" value="P:fatty acid catabolic process"/>
    <property type="evidence" value="ECO:0007669"/>
    <property type="project" value="TreeGrafter"/>
</dbReference>
<dbReference type="Proteomes" id="UP000006811">
    <property type="component" value="Chromosome"/>
</dbReference>
<dbReference type="EMBL" id="CP001817">
    <property type="protein sequence ID" value="AEH39763.1"/>
    <property type="molecule type" value="Genomic_DNA"/>
</dbReference>
<accession>F7WZA4</accession>
<evidence type="ECO:0000313" key="6">
    <source>
        <dbReference type="EMBL" id="AEH39763.1"/>
    </source>
</evidence>
<sequence>MKKNNNIISQKNLMLKTLVMPSKKNVNGNIFGGWIMSQMDIGGAILAKEISGNKVSTVHVNYITFLQPISSGDLVFCYAKCIKIGNSSMTIQIEMWTKKVSKKNFGAYFCVAKSIFIYVALDLNGKPKNLPNMCII</sequence>
<dbReference type="GO" id="GO:0052816">
    <property type="term" value="F:long-chain fatty acyl-CoA hydrolase activity"/>
    <property type="evidence" value="ECO:0007669"/>
    <property type="project" value="TreeGrafter"/>
</dbReference>
<dbReference type="AlphaFoldDB" id="F7WZA4"/>
<keyword evidence="4" id="KW-0812">Transmembrane</keyword>
<gene>
    <name evidence="6" type="primary">yciA</name>
    <name evidence="6" type="ORF">BCTU_178</name>
</gene>
<keyword evidence="2 3" id="KW-0378">Hydrolase</keyword>
<dbReference type="CDD" id="cd03442">
    <property type="entry name" value="BFIT_BACH"/>
    <property type="match status" value="1"/>
</dbReference>
<dbReference type="Gene3D" id="3.10.129.10">
    <property type="entry name" value="Hotdog Thioesterase"/>
    <property type="match status" value="1"/>
</dbReference>
<feature type="transmembrane region" description="Helical" evidence="4">
    <location>
        <begin position="105"/>
        <end position="121"/>
    </location>
</feature>
<dbReference type="PANTHER" id="PTHR11049:SF5">
    <property type="entry name" value="ACYL-COA THIOESTER HYDROLASE YCIA"/>
    <property type="match status" value="1"/>
</dbReference>
<dbReference type="PANTHER" id="PTHR11049">
    <property type="entry name" value="ACYL COENZYME A THIOESTER HYDROLASE"/>
    <property type="match status" value="1"/>
</dbReference>
<keyword evidence="4" id="KW-0472">Membrane</keyword>
<dbReference type="GO" id="GO:0006637">
    <property type="term" value="P:acyl-CoA metabolic process"/>
    <property type="evidence" value="ECO:0007669"/>
    <property type="project" value="TreeGrafter"/>
</dbReference>
<dbReference type="PROSITE" id="PS51770">
    <property type="entry name" value="HOTDOG_ACOT"/>
    <property type="match status" value="1"/>
</dbReference>
<evidence type="ECO:0000313" key="7">
    <source>
        <dbReference type="Proteomes" id="UP000006811"/>
    </source>
</evidence>